<feature type="transmembrane region" description="Helical" evidence="1">
    <location>
        <begin position="262"/>
        <end position="286"/>
    </location>
</feature>
<dbReference type="InterPro" id="IPR005158">
    <property type="entry name" value="BTAD"/>
</dbReference>
<dbReference type="SUPFAM" id="SSF48452">
    <property type="entry name" value="TPR-like"/>
    <property type="match status" value="1"/>
</dbReference>
<dbReference type="Proteomes" id="UP000637628">
    <property type="component" value="Unassembled WGS sequence"/>
</dbReference>
<evidence type="ECO:0000313" key="4">
    <source>
        <dbReference type="Proteomes" id="UP000637628"/>
    </source>
</evidence>
<reference evidence="3 4" key="1">
    <citation type="submission" date="2021-01" db="EMBL/GenBank/DDBJ databases">
        <title>Whole genome shotgun sequence of Actinoplanes durhamensis NBRC 14914.</title>
        <authorList>
            <person name="Komaki H."/>
            <person name="Tamura T."/>
        </authorList>
    </citation>
    <scope>NUCLEOTIDE SEQUENCE [LARGE SCALE GENOMIC DNA]</scope>
    <source>
        <strain evidence="3 4">NBRC 14914</strain>
    </source>
</reference>
<feature type="domain" description="Bacterial transcriptional activator" evidence="2">
    <location>
        <begin position="72"/>
        <end position="138"/>
    </location>
</feature>
<sequence>MSPPAPPNVRDVHTELLLDQAGTLLTSGRADQAATLLAPVVGEEPGNVEAWLLLARAHLELRHPGPALDAARHALHLEPHGVEALYWVSAAYTASGRHEMAITAASAGCTEDPGNPRLIERHGRALLATGRVAEAERVLSAGAEYAYYDADLHVAHGVALFAAGRPLSAREAHGRAVALEPGHERAEGELRRIAAAERRIVDAESLVRITDEFAESLRIPAGGIEPAAAPSTGVLAYLSTVVLAVCVTALLVLGILDRVTPMVVPSALTFTILCAAAAAAFVTLLARRKA</sequence>
<evidence type="ECO:0000259" key="2">
    <source>
        <dbReference type="Pfam" id="PF03704"/>
    </source>
</evidence>
<gene>
    <name evidence="3" type="ORF">Adu01nite_11830</name>
</gene>
<evidence type="ECO:0000256" key="1">
    <source>
        <dbReference type="SAM" id="Phobius"/>
    </source>
</evidence>
<keyword evidence="1" id="KW-0812">Transmembrane</keyword>
<proteinExistence type="predicted"/>
<organism evidence="3 4">
    <name type="scientific">Paractinoplanes durhamensis</name>
    <dbReference type="NCBI Taxonomy" id="113563"/>
    <lineage>
        <taxon>Bacteria</taxon>
        <taxon>Bacillati</taxon>
        <taxon>Actinomycetota</taxon>
        <taxon>Actinomycetes</taxon>
        <taxon>Micromonosporales</taxon>
        <taxon>Micromonosporaceae</taxon>
        <taxon>Paractinoplanes</taxon>
    </lineage>
</organism>
<dbReference type="EMBL" id="BOML01000012">
    <property type="protein sequence ID" value="GID99832.1"/>
    <property type="molecule type" value="Genomic_DNA"/>
</dbReference>
<dbReference type="InterPro" id="IPR011990">
    <property type="entry name" value="TPR-like_helical_dom_sf"/>
</dbReference>
<evidence type="ECO:0000313" key="3">
    <source>
        <dbReference type="EMBL" id="GID99832.1"/>
    </source>
</evidence>
<keyword evidence="4" id="KW-1185">Reference proteome</keyword>
<comment type="caution">
    <text evidence="3">The sequence shown here is derived from an EMBL/GenBank/DDBJ whole genome shotgun (WGS) entry which is preliminary data.</text>
</comment>
<keyword evidence="1" id="KW-1133">Transmembrane helix</keyword>
<dbReference type="Gene3D" id="1.25.40.10">
    <property type="entry name" value="Tetratricopeptide repeat domain"/>
    <property type="match status" value="1"/>
</dbReference>
<keyword evidence="1" id="KW-0472">Membrane</keyword>
<dbReference type="Pfam" id="PF14559">
    <property type="entry name" value="TPR_19"/>
    <property type="match status" value="1"/>
</dbReference>
<protein>
    <recommendedName>
        <fullName evidence="2">Bacterial transcriptional activator domain-containing protein</fullName>
    </recommendedName>
</protein>
<accession>A0ABQ3YQK8</accession>
<feature type="transmembrane region" description="Helical" evidence="1">
    <location>
        <begin position="234"/>
        <end position="256"/>
    </location>
</feature>
<dbReference type="Pfam" id="PF03704">
    <property type="entry name" value="BTAD"/>
    <property type="match status" value="1"/>
</dbReference>
<name>A0ABQ3YQK8_9ACTN</name>